<feature type="domain" description="SKP1 component POZ" evidence="6">
    <location>
        <begin position="4"/>
        <end position="72"/>
    </location>
</feature>
<dbReference type="AlphaFoldDB" id="A0AAN5DAF3"/>
<dbReference type="Gene3D" id="3.30.710.10">
    <property type="entry name" value="Potassium Channel Kv1.1, Chain A"/>
    <property type="match status" value="1"/>
</dbReference>
<proteinExistence type="inferred from homology"/>
<comment type="function">
    <text evidence="3">Probable essential component of SCF (SKP1-CUL1-F-box protein) E3 ubiquitin-protein ligase complexes, which mediate the ubiquitination and subsequent proteasomal degradation of target proteins. Regulates cell proliferation during embryonic and larval development.</text>
</comment>
<feature type="domain" description="SKP1 component dimerisation" evidence="5">
    <location>
        <begin position="122"/>
        <end position="168"/>
    </location>
</feature>
<dbReference type="InterPro" id="IPR036296">
    <property type="entry name" value="SKP1-like_dim_sf"/>
</dbReference>
<organism evidence="7 8">
    <name type="scientific">Pristionchus mayeri</name>
    <dbReference type="NCBI Taxonomy" id="1317129"/>
    <lineage>
        <taxon>Eukaryota</taxon>
        <taxon>Metazoa</taxon>
        <taxon>Ecdysozoa</taxon>
        <taxon>Nematoda</taxon>
        <taxon>Chromadorea</taxon>
        <taxon>Rhabditida</taxon>
        <taxon>Rhabditina</taxon>
        <taxon>Diplogasteromorpha</taxon>
        <taxon>Diplogasteroidea</taxon>
        <taxon>Neodiplogasteridae</taxon>
        <taxon>Pristionchus</taxon>
    </lineage>
</organism>
<dbReference type="SUPFAM" id="SSF81382">
    <property type="entry name" value="Skp1 dimerisation domain-like"/>
    <property type="match status" value="1"/>
</dbReference>
<dbReference type="SMART" id="SM00512">
    <property type="entry name" value="Skp1"/>
    <property type="match status" value="1"/>
</dbReference>
<reference evidence="8" key="1">
    <citation type="submission" date="2022-10" db="EMBL/GenBank/DDBJ databases">
        <title>Genome assembly of Pristionchus species.</title>
        <authorList>
            <person name="Yoshida K."/>
            <person name="Sommer R.J."/>
        </authorList>
    </citation>
    <scope>NUCLEOTIDE SEQUENCE [LARGE SCALE GENOMIC DNA]</scope>
    <source>
        <strain evidence="8">RS5460</strain>
    </source>
</reference>
<dbReference type="GO" id="GO:0006511">
    <property type="term" value="P:ubiquitin-dependent protein catabolic process"/>
    <property type="evidence" value="ECO:0007669"/>
    <property type="project" value="InterPro"/>
</dbReference>
<keyword evidence="2 3" id="KW-0833">Ubl conjugation pathway</keyword>
<evidence type="ECO:0000313" key="8">
    <source>
        <dbReference type="Proteomes" id="UP001328107"/>
    </source>
</evidence>
<keyword evidence="4" id="KW-0175">Coiled coil</keyword>
<evidence type="ECO:0000256" key="1">
    <source>
        <dbReference type="ARBA" id="ARBA00009993"/>
    </source>
</evidence>
<dbReference type="InterPro" id="IPR011333">
    <property type="entry name" value="SKP1/BTB/POZ_sf"/>
</dbReference>
<evidence type="ECO:0000256" key="4">
    <source>
        <dbReference type="SAM" id="Coils"/>
    </source>
</evidence>
<dbReference type="SUPFAM" id="SSF54695">
    <property type="entry name" value="POZ domain"/>
    <property type="match status" value="1"/>
</dbReference>
<sequence length="170" mass="19771">MAPLVKLVSSDGKEFAVDLKIARMSTTIAQLMEAMKMEEENESILENNSIPLEKVKEEQLQKVIEWCEYHKNDEKKEEKEEGKTKERSVHVVPEWDKQFLGKLEDAALCDLFMAANYLDVRELFNNCSQTFANILHGMKRDEIISRFNIHCDLSAEEISEIKKKNAWCEE</sequence>
<protein>
    <recommendedName>
        <fullName evidence="3">Skp1-related protein</fullName>
    </recommendedName>
</protein>
<dbReference type="Pfam" id="PF01466">
    <property type="entry name" value="Skp1"/>
    <property type="match status" value="1"/>
</dbReference>
<dbReference type="PANTHER" id="PTHR11165">
    <property type="entry name" value="SKP1"/>
    <property type="match status" value="1"/>
</dbReference>
<comment type="caution">
    <text evidence="7">The sequence shown here is derived from an EMBL/GenBank/DDBJ whole genome shotgun (WGS) entry which is preliminary data.</text>
</comment>
<comment type="pathway">
    <text evidence="3">Protein modification; protein ubiquitination.</text>
</comment>
<evidence type="ECO:0000259" key="5">
    <source>
        <dbReference type="Pfam" id="PF01466"/>
    </source>
</evidence>
<comment type="similarity">
    <text evidence="1 3">Belongs to the SKP1 family.</text>
</comment>
<dbReference type="InterPro" id="IPR016073">
    <property type="entry name" value="Skp1_comp_POZ"/>
</dbReference>
<evidence type="ECO:0000259" key="6">
    <source>
        <dbReference type="Pfam" id="PF03931"/>
    </source>
</evidence>
<evidence type="ECO:0000313" key="7">
    <source>
        <dbReference type="EMBL" id="GMR59841.1"/>
    </source>
</evidence>
<evidence type="ECO:0000256" key="3">
    <source>
        <dbReference type="PIRNR" id="PIRNR028729"/>
    </source>
</evidence>
<dbReference type="InterPro" id="IPR016897">
    <property type="entry name" value="SKP1"/>
</dbReference>
<dbReference type="Pfam" id="PF03931">
    <property type="entry name" value="Skp1_POZ"/>
    <property type="match status" value="1"/>
</dbReference>
<accession>A0AAN5DAF3</accession>
<evidence type="ECO:0000256" key="2">
    <source>
        <dbReference type="ARBA" id="ARBA00022786"/>
    </source>
</evidence>
<dbReference type="FunFam" id="3.30.710.10:FF:000026">
    <property type="entry name" value="E3 ubiquitin ligase complex SCF subunit"/>
    <property type="match status" value="1"/>
</dbReference>
<dbReference type="Proteomes" id="UP001328107">
    <property type="component" value="Unassembled WGS sequence"/>
</dbReference>
<name>A0AAN5DAF3_9BILA</name>
<dbReference type="InterPro" id="IPR001232">
    <property type="entry name" value="SKP1-like"/>
</dbReference>
<gene>
    <name evidence="7" type="ORF">PMAYCL1PPCAC_30036</name>
</gene>
<dbReference type="InterPro" id="IPR016072">
    <property type="entry name" value="Skp1_comp_dimer"/>
</dbReference>
<dbReference type="EMBL" id="BTRK01000006">
    <property type="protein sequence ID" value="GMR59841.1"/>
    <property type="molecule type" value="Genomic_DNA"/>
</dbReference>
<dbReference type="PIRSF" id="PIRSF028729">
    <property type="entry name" value="E3_ubiquit_lig_SCF_Skp"/>
    <property type="match status" value="1"/>
</dbReference>
<keyword evidence="8" id="KW-1185">Reference proteome</keyword>
<feature type="coiled-coil region" evidence="4">
    <location>
        <begin position="21"/>
        <end position="48"/>
    </location>
</feature>